<reference evidence="2" key="1">
    <citation type="submission" date="2018-10" db="EMBL/GenBank/DDBJ databases">
        <title>Effector identification in a new, highly contiguous assembly of the strawberry crown rot pathogen Phytophthora cactorum.</title>
        <authorList>
            <person name="Armitage A.D."/>
            <person name="Nellist C.F."/>
            <person name="Bates H."/>
            <person name="Vickerstaff R.J."/>
            <person name="Harrison R.J."/>
        </authorList>
    </citation>
    <scope>NUCLEOTIDE SEQUENCE</scope>
    <source>
        <strain evidence="2">4040</strain>
        <strain evidence="3">P415</strain>
    </source>
</reference>
<evidence type="ECO:0000256" key="1">
    <source>
        <dbReference type="SAM" id="MobiDB-lite"/>
    </source>
</evidence>
<dbReference type="EMBL" id="RCML01000853">
    <property type="protein sequence ID" value="KAG2968538.1"/>
    <property type="molecule type" value="Genomic_DNA"/>
</dbReference>
<comment type="caution">
    <text evidence="2">The sequence shown here is derived from an EMBL/GenBank/DDBJ whole genome shotgun (WGS) entry which is preliminary data.</text>
</comment>
<dbReference type="AlphaFoldDB" id="A0A8T1BXR9"/>
<organism evidence="2 4">
    <name type="scientific">Phytophthora cactorum</name>
    <dbReference type="NCBI Taxonomy" id="29920"/>
    <lineage>
        <taxon>Eukaryota</taxon>
        <taxon>Sar</taxon>
        <taxon>Stramenopiles</taxon>
        <taxon>Oomycota</taxon>
        <taxon>Peronosporomycetes</taxon>
        <taxon>Peronosporales</taxon>
        <taxon>Peronosporaceae</taxon>
        <taxon>Phytophthora</taxon>
    </lineage>
</organism>
<evidence type="ECO:0000313" key="3">
    <source>
        <dbReference type="EMBL" id="KAG2968538.1"/>
    </source>
</evidence>
<name>A0A8T1BXR9_9STRA</name>
<gene>
    <name evidence="2" type="ORF">PC117_g19896</name>
    <name evidence="3" type="ORF">PC118_g17956</name>
</gene>
<sequence>MRAKKTNWFHKKLRCDKASFLRIFKEVEASTNRLPASNGSTMDQAASVMGSRGPVQ</sequence>
<evidence type="ECO:0000313" key="2">
    <source>
        <dbReference type="EMBL" id="KAG2908559.1"/>
    </source>
</evidence>
<feature type="compositionally biased region" description="Polar residues" evidence="1">
    <location>
        <begin position="33"/>
        <end position="44"/>
    </location>
</feature>
<feature type="region of interest" description="Disordered" evidence="1">
    <location>
        <begin position="33"/>
        <end position="56"/>
    </location>
</feature>
<accession>A0A8T1BXR9</accession>
<dbReference type="Proteomes" id="UP000697107">
    <property type="component" value="Unassembled WGS sequence"/>
</dbReference>
<dbReference type="EMBL" id="RCMK01000893">
    <property type="protein sequence ID" value="KAG2908559.1"/>
    <property type="molecule type" value="Genomic_DNA"/>
</dbReference>
<proteinExistence type="predicted"/>
<protein>
    <submittedName>
        <fullName evidence="2">Uncharacterized protein</fullName>
    </submittedName>
</protein>
<evidence type="ECO:0000313" key="4">
    <source>
        <dbReference type="Proteomes" id="UP000736787"/>
    </source>
</evidence>
<dbReference type="Proteomes" id="UP000736787">
    <property type="component" value="Unassembled WGS sequence"/>
</dbReference>